<evidence type="ECO:0000313" key="1">
    <source>
        <dbReference type="EMBL" id="GAH36016.1"/>
    </source>
</evidence>
<sequence>NIAMIKGKDIDNNGDKNREEEWIKTWTAFEEAANTRSSRITSNLISLCRFSMGIADYSERVSLAIKKFNDIIFDKLKYPNSQVKKICRTSIHWVKFFSENGPDATREMFHDFFHQQAEEKPIHVENLRNFAQKLLELLNSKYKYLKIIFEIEN</sequence>
<feature type="non-terminal residue" evidence="1">
    <location>
        <position position="1"/>
    </location>
</feature>
<accession>X1ERL9</accession>
<dbReference type="Gene3D" id="1.10.357.10">
    <property type="entry name" value="Tetracycline Repressor, domain 2"/>
    <property type="match status" value="1"/>
</dbReference>
<dbReference type="AlphaFoldDB" id="X1ERL9"/>
<gene>
    <name evidence="1" type="ORF">S03H2_22340</name>
</gene>
<protein>
    <submittedName>
        <fullName evidence="1">Uncharacterized protein</fullName>
    </submittedName>
</protein>
<dbReference type="EMBL" id="BARU01012015">
    <property type="protein sequence ID" value="GAH36016.1"/>
    <property type="molecule type" value="Genomic_DNA"/>
</dbReference>
<proteinExistence type="predicted"/>
<name>X1ERL9_9ZZZZ</name>
<comment type="caution">
    <text evidence="1">The sequence shown here is derived from an EMBL/GenBank/DDBJ whole genome shotgun (WGS) entry which is preliminary data.</text>
</comment>
<organism evidence="1">
    <name type="scientific">marine sediment metagenome</name>
    <dbReference type="NCBI Taxonomy" id="412755"/>
    <lineage>
        <taxon>unclassified sequences</taxon>
        <taxon>metagenomes</taxon>
        <taxon>ecological metagenomes</taxon>
    </lineage>
</organism>
<reference evidence="1" key="1">
    <citation type="journal article" date="2014" name="Front. Microbiol.">
        <title>High frequency of phylogenetically diverse reductive dehalogenase-homologous genes in deep subseafloor sedimentary metagenomes.</title>
        <authorList>
            <person name="Kawai M."/>
            <person name="Futagami T."/>
            <person name="Toyoda A."/>
            <person name="Takaki Y."/>
            <person name="Nishi S."/>
            <person name="Hori S."/>
            <person name="Arai W."/>
            <person name="Tsubouchi T."/>
            <person name="Morono Y."/>
            <person name="Uchiyama I."/>
            <person name="Ito T."/>
            <person name="Fujiyama A."/>
            <person name="Inagaki F."/>
            <person name="Takami H."/>
        </authorList>
    </citation>
    <scope>NUCLEOTIDE SEQUENCE</scope>
    <source>
        <strain evidence="1">Expedition CK06-06</strain>
    </source>
</reference>